<keyword evidence="3" id="KW-1185">Reference proteome</keyword>
<feature type="compositionally biased region" description="Basic and acidic residues" evidence="1">
    <location>
        <begin position="1"/>
        <end position="12"/>
    </location>
</feature>
<evidence type="ECO:0000313" key="2">
    <source>
        <dbReference type="EMBL" id="WAL67213.1"/>
    </source>
</evidence>
<accession>A0ABY7B7P6</accession>
<dbReference type="EMBL" id="CP113836">
    <property type="protein sequence ID" value="WAL67213.1"/>
    <property type="molecule type" value="Genomic_DNA"/>
</dbReference>
<organism evidence="2 3">
    <name type="scientific">Amycolatopsis cynarae</name>
    <dbReference type="NCBI Taxonomy" id="2995223"/>
    <lineage>
        <taxon>Bacteria</taxon>
        <taxon>Bacillati</taxon>
        <taxon>Actinomycetota</taxon>
        <taxon>Actinomycetes</taxon>
        <taxon>Pseudonocardiales</taxon>
        <taxon>Pseudonocardiaceae</taxon>
        <taxon>Amycolatopsis</taxon>
    </lineage>
</organism>
<evidence type="ECO:0000256" key="1">
    <source>
        <dbReference type="SAM" id="MobiDB-lite"/>
    </source>
</evidence>
<reference evidence="2" key="1">
    <citation type="submission" date="2022-11" db="EMBL/GenBank/DDBJ databases">
        <authorList>
            <person name="Mo P."/>
        </authorList>
    </citation>
    <scope>NUCLEOTIDE SEQUENCE</scope>
    <source>
        <strain evidence="2">HUAS 11-8</strain>
    </source>
</reference>
<protein>
    <submittedName>
        <fullName evidence="2">Uncharacterized protein</fullName>
    </submittedName>
</protein>
<sequence length="75" mass="8304">MKVPRNGKDRSARRAAPASKTSRRQAASAADRTARARRVSTFRACAQAYAHLKAHRLVSETVVDTLQQIIREAES</sequence>
<gene>
    <name evidence="2" type="ORF">ORV05_05340</name>
</gene>
<proteinExistence type="predicted"/>
<dbReference type="Proteomes" id="UP001163203">
    <property type="component" value="Chromosome"/>
</dbReference>
<feature type="region of interest" description="Disordered" evidence="1">
    <location>
        <begin position="1"/>
        <end position="35"/>
    </location>
</feature>
<name>A0ABY7B7P6_9PSEU</name>
<dbReference type="RefSeq" id="WP_268757336.1">
    <property type="nucleotide sequence ID" value="NZ_CP113836.1"/>
</dbReference>
<evidence type="ECO:0000313" key="3">
    <source>
        <dbReference type="Proteomes" id="UP001163203"/>
    </source>
</evidence>